<comment type="caution">
    <text evidence="1">The sequence shown here is derived from an EMBL/GenBank/DDBJ whole genome shotgun (WGS) entry which is preliminary data.</text>
</comment>
<reference evidence="1" key="1">
    <citation type="submission" date="2023-07" db="EMBL/GenBank/DDBJ databases">
        <title>Sorghum-associated microbial communities from plants grown in Nebraska, USA.</title>
        <authorList>
            <person name="Schachtman D."/>
        </authorList>
    </citation>
    <scope>NUCLEOTIDE SEQUENCE</scope>
    <source>
        <strain evidence="1">2697</strain>
    </source>
</reference>
<accession>A0ACC6KU96</accession>
<dbReference type="EMBL" id="JAVDTF010000001">
    <property type="protein sequence ID" value="MDR6782708.1"/>
    <property type="molecule type" value="Genomic_DNA"/>
</dbReference>
<keyword evidence="2" id="KW-1185">Reference proteome</keyword>
<protein>
    <submittedName>
        <fullName evidence="1">Tetratricopeptide (TPR) repeat protein</fullName>
    </submittedName>
</protein>
<name>A0ACC6KU96_9SPHI</name>
<evidence type="ECO:0000313" key="2">
    <source>
        <dbReference type="Proteomes" id="UP001246858"/>
    </source>
</evidence>
<organism evidence="1 2">
    <name type="scientific">Pedobacter africanus</name>
    <dbReference type="NCBI Taxonomy" id="151894"/>
    <lineage>
        <taxon>Bacteria</taxon>
        <taxon>Pseudomonadati</taxon>
        <taxon>Bacteroidota</taxon>
        <taxon>Sphingobacteriia</taxon>
        <taxon>Sphingobacteriales</taxon>
        <taxon>Sphingobacteriaceae</taxon>
        <taxon>Pedobacter</taxon>
    </lineage>
</organism>
<gene>
    <name evidence="1" type="ORF">J2X78_001260</name>
</gene>
<evidence type="ECO:0000313" key="1">
    <source>
        <dbReference type="EMBL" id="MDR6782708.1"/>
    </source>
</evidence>
<proteinExistence type="predicted"/>
<dbReference type="Proteomes" id="UP001246858">
    <property type="component" value="Unassembled WGS sequence"/>
</dbReference>
<sequence length="455" mass="51832">MKNIEHLKWLYVIVGVVFLVSFYSCKKYLEEKPQSNLILPETVNDLQLILDDNYINNQAISSLTEVLSDNYYVLPATLSAADAELIAFYKWQSIDAKVYNFWEISYKYVLKANVVLDNLDKMKKKNLQEWNNVKGQALFLRSFLFYHNAQLYCAPYSSISNPGIVVRLSSDFNDKVKRATVAETYERIIEDLKIASSLLPVVPGYKTRASKPAAYGALAKTYLSMKMYDSAGVYADRCLKLYDSLMNFNTLTASSAAPIKRFNKEVIYHMESGQITRLLSPSRAKMDSVLMNLYATNDLRKAVYFTRNTDGSYRFKGDYSGSGTSSGYAFGGIVTDEMYLIRAESSARAGNITEAMKDLNTLLQTRWSNAVPYNPIIITSKIEAVKKVLEERRKELLFRGTRWTDLRRLKDEADYSVTPTRKIGAEVFELKPNSPRYTLRIPQTEIDLAGIEQNP</sequence>